<evidence type="ECO:0000259" key="2">
    <source>
        <dbReference type="Pfam" id="PF06048"/>
    </source>
</evidence>
<feature type="compositionally biased region" description="Basic residues" evidence="1">
    <location>
        <begin position="1"/>
        <end position="10"/>
    </location>
</feature>
<evidence type="ECO:0000313" key="4">
    <source>
        <dbReference type="EMBL" id="WEY85312.1"/>
    </source>
</evidence>
<sequence>MGLKKVRRPTIQKTEEPSSSDVTTTRKVKLLQSYSINHDIEVPPFRINGNDLIVWNEKKERYIFVSKAVKINAIKRNIETKEIQVELIFWAYDKWETISISRGDLNKRELKKLASKGLDVLQDIQASEVSSFLSKQEKTLKPTNVHSGIGWDIVNGELVYKHYNIITKPSAPLIDSTYSGEYMLKPVGSKHDFNLIIKEVRGHTPLELMLCIGISALIIGMLNRSKLGSFDSLLVHLVGSTTTGKTTAGMLGVSLAGSPNPNEGLLQTYNGTKNAMARKLAGNHGVLTVLDESTMNLMDSQNLSSFIYEMAQNSEKSRLSKESELMETKTWNTTIVSTGESSILSKANNNEGLRVRLFEFSIDKWTKSAENAENLKKGLLQNYGHVVPEIARKMLELGPEEIAKMVEENKNYIQNKMPDTKFRDRIATKFSLILTAAELFELTYNLELTGEEIIDMLIEQEQKSMTEREMAPKFYSQLKQYIIRYRRNFKSDTHEVNHLQEIWGKIEASPSETRCFILPVMFDKIVKELGFSDTKILLNELKKMGLIVHDKNKNQKRKFIFSKNEIKQRQEMLGQSGYAEKGDYTYCITFEGNIFEDAF</sequence>
<evidence type="ECO:0000259" key="3">
    <source>
        <dbReference type="Pfam" id="PF18662"/>
    </source>
</evidence>
<feature type="region of interest" description="Disordered" evidence="1">
    <location>
        <begin position="1"/>
        <end position="23"/>
    </location>
</feature>
<evidence type="ECO:0000256" key="1">
    <source>
        <dbReference type="SAM" id="MobiDB-lite"/>
    </source>
</evidence>
<dbReference type="Pfam" id="PF06048">
    <property type="entry name" value="DUF927"/>
    <property type="match status" value="1"/>
</dbReference>
<dbReference type="Proteomes" id="UP001214898">
    <property type="component" value="Chromosome"/>
</dbReference>
<dbReference type="EMBL" id="CP120576">
    <property type="protein sequence ID" value="WEY85312.1"/>
    <property type="molecule type" value="Genomic_DNA"/>
</dbReference>
<evidence type="ECO:0000313" key="5">
    <source>
        <dbReference type="Proteomes" id="UP001214898"/>
    </source>
</evidence>
<proteinExistence type="predicted"/>
<feature type="domain" description="Cch helix turn helix" evidence="3">
    <location>
        <begin position="470"/>
        <end position="591"/>
    </location>
</feature>
<dbReference type="AlphaFoldDB" id="A0AAX3RQS3"/>
<reference evidence="4" key="1">
    <citation type="submission" date="2025-02" db="EMBL/GenBank/DDBJ databases">
        <title>Complete genome sequences of 52 Bacillus and Priestia strains isolated from West-African fermentations and 26 reference strains from the DSMZ collection.</title>
        <authorList>
            <person name="Wiedenbein E.S."/>
            <person name="Canoy T.S."/>
            <person name="Hui Y."/>
            <person name="Parkouda C."/>
            <person name="Dawende C."/>
            <person name="Ametefe E."/>
            <person name="Jespersen L."/>
            <person name="Nielsen D.S."/>
        </authorList>
    </citation>
    <scope>NUCLEOTIDE SEQUENCE</scope>
    <source>
        <strain evidence="4">PRO56</strain>
    </source>
</reference>
<organism evidence="4 5">
    <name type="scientific">Bacillus subtilis</name>
    <dbReference type="NCBI Taxonomy" id="1423"/>
    <lineage>
        <taxon>Bacteria</taxon>
        <taxon>Bacillati</taxon>
        <taxon>Bacillota</taxon>
        <taxon>Bacilli</taxon>
        <taxon>Bacillales</taxon>
        <taxon>Bacillaceae</taxon>
        <taxon>Bacillus</taxon>
    </lineage>
</organism>
<dbReference type="InterPro" id="IPR040538">
    <property type="entry name" value="Cch_HTH"/>
</dbReference>
<accession>A0AAX3RQS3</accession>
<dbReference type="Pfam" id="PF18662">
    <property type="entry name" value="HTH_56"/>
    <property type="match status" value="1"/>
</dbReference>
<name>A0AAX3RQS3_BACIU</name>
<dbReference type="InterPro" id="IPR009270">
    <property type="entry name" value="DUF927"/>
</dbReference>
<protein>
    <submittedName>
        <fullName evidence="4">DUF927 domain-containing protein</fullName>
    </submittedName>
</protein>
<gene>
    <name evidence="4" type="ORF">P5633_03540</name>
</gene>
<feature type="domain" description="DUF927" evidence="2">
    <location>
        <begin position="59"/>
        <end position="325"/>
    </location>
</feature>